<dbReference type="PANTHER" id="PTHR30055">
    <property type="entry name" value="HTH-TYPE TRANSCRIPTIONAL REGULATOR RUTR"/>
    <property type="match status" value="1"/>
</dbReference>
<evidence type="ECO:0000256" key="1">
    <source>
        <dbReference type="ARBA" id="ARBA00023015"/>
    </source>
</evidence>
<dbReference type="Pfam" id="PF00440">
    <property type="entry name" value="TetR_N"/>
    <property type="match status" value="1"/>
</dbReference>
<organism evidence="6 7">
    <name type="scientific">Spelaeicoccus albus</name>
    <dbReference type="NCBI Taxonomy" id="1280376"/>
    <lineage>
        <taxon>Bacteria</taxon>
        <taxon>Bacillati</taxon>
        <taxon>Actinomycetota</taxon>
        <taxon>Actinomycetes</taxon>
        <taxon>Micrococcales</taxon>
        <taxon>Brevibacteriaceae</taxon>
        <taxon>Spelaeicoccus</taxon>
    </lineage>
</organism>
<dbReference type="SUPFAM" id="SSF46689">
    <property type="entry name" value="Homeodomain-like"/>
    <property type="match status" value="1"/>
</dbReference>
<keyword evidence="3" id="KW-0804">Transcription</keyword>
<dbReference type="InterPro" id="IPR050109">
    <property type="entry name" value="HTH-type_TetR-like_transc_reg"/>
</dbReference>
<accession>A0A7Z0ABN6</accession>
<dbReference type="AlphaFoldDB" id="A0A7Z0ABN6"/>
<evidence type="ECO:0000313" key="7">
    <source>
        <dbReference type="Proteomes" id="UP000539111"/>
    </source>
</evidence>
<feature type="DNA-binding region" description="H-T-H motif" evidence="4">
    <location>
        <begin position="45"/>
        <end position="64"/>
    </location>
</feature>
<keyword evidence="2 4" id="KW-0238">DNA-binding</keyword>
<dbReference type="EMBL" id="JACBZP010000001">
    <property type="protein sequence ID" value="NYI66890.1"/>
    <property type="molecule type" value="Genomic_DNA"/>
</dbReference>
<reference evidence="6 7" key="1">
    <citation type="submission" date="2020-07" db="EMBL/GenBank/DDBJ databases">
        <title>Sequencing the genomes of 1000 actinobacteria strains.</title>
        <authorList>
            <person name="Klenk H.-P."/>
        </authorList>
    </citation>
    <scope>NUCLEOTIDE SEQUENCE [LARGE SCALE GENOMIC DNA]</scope>
    <source>
        <strain evidence="6 7">DSM 26341</strain>
    </source>
</reference>
<keyword evidence="1" id="KW-0805">Transcription regulation</keyword>
<sequence length="205" mass="22359">MTTNNAADDKPEREQYRVRRDAIANQERVLAAAVTSMLREGRQVPMATIASEAGVGVGTLYRNYPTRDALLMALTERSFRLVKDAVDKAAATGHSAIDALEAFLEDTISHRDQLVLPLHGGPAELTELSRNLESEVYAGIDKVLERGRSDRTVRADVAAADIVFFGALLAQPLSSDPDQIARELHRQLQIFLAGLTPGPPELENS</sequence>
<dbReference type="GO" id="GO:0000976">
    <property type="term" value="F:transcription cis-regulatory region binding"/>
    <property type="evidence" value="ECO:0007669"/>
    <property type="project" value="TreeGrafter"/>
</dbReference>
<dbReference type="PANTHER" id="PTHR30055:SF234">
    <property type="entry name" value="HTH-TYPE TRANSCRIPTIONAL REGULATOR BETI"/>
    <property type="match status" value="1"/>
</dbReference>
<dbReference type="InterPro" id="IPR001647">
    <property type="entry name" value="HTH_TetR"/>
</dbReference>
<evidence type="ECO:0000259" key="5">
    <source>
        <dbReference type="PROSITE" id="PS50977"/>
    </source>
</evidence>
<protein>
    <submittedName>
        <fullName evidence="6">AcrR family transcriptional regulator</fullName>
    </submittedName>
</protein>
<feature type="domain" description="HTH tetR-type" evidence="5">
    <location>
        <begin position="23"/>
        <end position="82"/>
    </location>
</feature>
<evidence type="ECO:0000313" key="6">
    <source>
        <dbReference type="EMBL" id="NYI66890.1"/>
    </source>
</evidence>
<gene>
    <name evidence="6" type="ORF">BJY26_001196</name>
</gene>
<name>A0A7Z0ABN6_9MICO</name>
<dbReference type="PROSITE" id="PS50977">
    <property type="entry name" value="HTH_TETR_2"/>
    <property type="match status" value="1"/>
</dbReference>
<evidence type="ECO:0000256" key="3">
    <source>
        <dbReference type="ARBA" id="ARBA00023163"/>
    </source>
</evidence>
<dbReference type="RefSeq" id="WP_179426535.1">
    <property type="nucleotide sequence ID" value="NZ_JACBZP010000001.1"/>
</dbReference>
<dbReference type="Gene3D" id="1.10.357.10">
    <property type="entry name" value="Tetracycline Repressor, domain 2"/>
    <property type="match status" value="1"/>
</dbReference>
<evidence type="ECO:0000256" key="2">
    <source>
        <dbReference type="ARBA" id="ARBA00023125"/>
    </source>
</evidence>
<dbReference type="Proteomes" id="UP000539111">
    <property type="component" value="Unassembled WGS sequence"/>
</dbReference>
<dbReference type="GO" id="GO:0003700">
    <property type="term" value="F:DNA-binding transcription factor activity"/>
    <property type="evidence" value="ECO:0007669"/>
    <property type="project" value="TreeGrafter"/>
</dbReference>
<dbReference type="InterPro" id="IPR036271">
    <property type="entry name" value="Tet_transcr_reg_TetR-rel_C_sf"/>
</dbReference>
<keyword evidence="7" id="KW-1185">Reference proteome</keyword>
<dbReference type="SUPFAM" id="SSF48498">
    <property type="entry name" value="Tetracyclin repressor-like, C-terminal domain"/>
    <property type="match status" value="1"/>
</dbReference>
<proteinExistence type="predicted"/>
<evidence type="ECO:0000256" key="4">
    <source>
        <dbReference type="PROSITE-ProRule" id="PRU00335"/>
    </source>
</evidence>
<comment type="caution">
    <text evidence="6">The sequence shown here is derived from an EMBL/GenBank/DDBJ whole genome shotgun (WGS) entry which is preliminary data.</text>
</comment>
<dbReference type="InterPro" id="IPR009057">
    <property type="entry name" value="Homeodomain-like_sf"/>
</dbReference>